<dbReference type="Pfam" id="PF01694">
    <property type="entry name" value="Rhomboid"/>
    <property type="match status" value="1"/>
</dbReference>
<keyword evidence="5 8" id="KW-1133">Transmembrane helix</keyword>
<dbReference type="InterPro" id="IPR050925">
    <property type="entry name" value="Rhomboid_protease_S54"/>
</dbReference>
<protein>
    <submittedName>
        <fullName evidence="10">Membrane associated rhomboid family serine protease</fullName>
    </submittedName>
</protein>
<sequence length="292" mass="30933">MDNRRPVEGRTITTDQPISQPQAPPVCPRHPDRVAYVRCQRCGRPACPECQRPAAVGIQCVDCVRDAAKSAPRTTTAVGGRVRRGRPTVTFTLIGICAVMFALQLTVPGWTGRFMYAPVLGVHEPWRFLTAAFLHSTGFFGHIIFNMWALYVTGQFLEPVLGRARFTALCVLSALGGSVAVLLLASPAQAVVGASGMVFGLFGAMVPVLRRLGGSAAQIIGLIAINGVIGFLVPGISWQGHLGGLVVGLALGYGFAHAPRERQKLFGWLLPAAVALVLVVAVVAKYAAVGVL</sequence>
<organism evidence="10 11">
    <name type="scientific">Xylanimonas ulmi</name>
    <dbReference type="NCBI Taxonomy" id="228973"/>
    <lineage>
        <taxon>Bacteria</taxon>
        <taxon>Bacillati</taxon>
        <taxon>Actinomycetota</taxon>
        <taxon>Actinomycetes</taxon>
        <taxon>Micrococcales</taxon>
        <taxon>Promicromonosporaceae</taxon>
        <taxon>Xylanimonas</taxon>
    </lineage>
</organism>
<evidence type="ECO:0000256" key="6">
    <source>
        <dbReference type="ARBA" id="ARBA00023136"/>
    </source>
</evidence>
<accession>A0A4Q7M4X3</accession>
<evidence type="ECO:0000256" key="2">
    <source>
        <dbReference type="ARBA" id="ARBA00009045"/>
    </source>
</evidence>
<dbReference type="GO" id="GO:0004252">
    <property type="term" value="F:serine-type endopeptidase activity"/>
    <property type="evidence" value="ECO:0007669"/>
    <property type="project" value="InterPro"/>
</dbReference>
<feature type="transmembrane region" description="Helical" evidence="8">
    <location>
        <begin position="242"/>
        <end position="258"/>
    </location>
</feature>
<dbReference type="EMBL" id="SGWX01000001">
    <property type="protein sequence ID" value="RZS62664.1"/>
    <property type="molecule type" value="Genomic_DNA"/>
</dbReference>
<keyword evidence="4" id="KW-0378">Hydrolase</keyword>
<keyword evidence="10" id="KW-0645">Protease</keyword>
<dbReference type="AlphaFoldDB" id="A0A4Q7M4X3"/>
<evidence type="ECO:0000256" key="7">
    <source>
        <dbReference type="SAM" id="MobiDB-lite"/>
    </source>
</evidence>
<feature type="transmembrane region" description="Helical" evidence="8">
    <location>
        <begin position="166"/>
        <end position="185"/>
    </location>
</feature>
<evidence type="ECO:0000313" key="10">
    <source>
        <dbReference type="EMBL" id="RZS62664.1"/>
    </source>
</evidence>
<proteinExistence type="inferred from homology"/>
<dbReference type="PANTHER" id="PTHR43731:SF14">
    <property type="entry name" value="PRESENILIN-ASSOCIATED RHOMBOID-LIKE PROTEIN, MITOCHONDRIAL"/>
    <property type="match status" value="1"/>
</dbReference>
<dbReference type="SUPFAM" id="SSF144091">
    <property type="entry name" value="Rhomboid-like"/>
    <property type="match status" value="1"/>
</dbReference>
<comment type="subcellular location">
    <subcellularLocation>
        <location evidence="1">Membrane</location>
        <topology evidence="1">Multi-pass membrane protein</topology>
    </subcellularLocation>
</comment>
<evidence type="ECO:0000259" key="9">
    <source>
        <dbReference type="Pfam" id="PF01694"/>
    </source>
</evidence>
<feature type="transmembrane region" description="Helical" evidence="8">
    <location>
        <begin position="191"/>
        <end position="209"/>
    </location>
</feature>
<evidence type="ECO:0000256" key="4">
    <source>
        <dbReference type="ARBA" id="ARBA00022801"/>
    </source>
</evidence>
<evidence type="ECO:0000256" key="8">
    <source>
        <dbReference type="SAM" id="Phobius"/>
    </source>
</evidence>
<dbReference type="Gene3D" id="1.20.1540.10">
    <property type="entry name" value="Rhomboid-like"/>
    <property type="match status" value="1"/>
</dbReference>
<evidence type="ECO:0000313" key="11">
    <source>
        <dbReference type="Proteomes" id="UP000293852"/>
    </source>
</evidence>
<feature type="domain" description="Peptidase S54 rhomboid" evidence="9">
    <location>
        <begin position="123"/>
        <end position="255"/>
    </location>
</feature>
<feature type="transmembrane region" description="Helical" evidence="8">
    <location>
        <begin position="91"/>
        <end position="111"/>
    </location>
</feature>
<comment type="caution">
    <text evidence="10">The sequence shown here is derived from an EMBL/GenBank/DDBJ whole genome shotgun (WGS) entry which is preliminary data.</text>
</comment>
<keyword evidence="3 8" id="KW-0812">Transmembrane</keyword>
<dbReference type="GO" id="GO:0016020">
    <property type="term" value="C:membrane"/>
    <property type="evidence" value="ECO:0007669"/>
    <property type="project" value="UniProtKB-SubCell"/>
</dbReference>
<keyword evidence="6 8" id="KW-0472">Membrane</keyword>
<dbReference type="InterPro" id="IPR022764">
    <property type="entry name" value="Peptidase_S54_rhomboid_dom"/>
</dbReference>
<dbReference type="PANTHER" id="PTHR43731">
    <property type="entry name" value="RHOMBOID PROTEASE"/>
    <property type="match status" value="1"/>
</dbReference>
<name>A0A4Q7M4X3_9MICO</name>
<dbReference type="SUPFAM" id="SSF57845">
    <property type="entry name" value="B-box zinc-binding domain"/>
    <property type="match status" value="1"/>
</dbReference>
<evidence type="ECO:0000256" key="1">
    <source>
        <dbReference type="ARBA" id="ARBA00004141"/>
    </source>
</evidence>
<dbReference type="Proteomes" id="UP000293852">
    <property type="component" value="Unassembled WGS sequence"/>
</dbReference>
<evidence type="ECO:0000256" key="5">
    <source>
        <dbReference type="ARBA" id="ARBA00022989"/>
    </source>
</evidence>
<dbReference type="InterPro" id="IPR035952">
    <property type="entry name" value="Rhomboid-like_sf"/>
</dbReference>
<dbReference type="GO" id="GO:0006508">
    <property type="term" value="P:proteolysis"/>
    <property type="evidence" value="ECO:0007669"/>
    <property type="project" value="UniProtKB-KW"/>
</dbReference>
<feature type="transmembrane region" description="Helical" evidence="8">
    <location>
        <begin position="216"/>
        <end position="236"/>
    </location>
</feature>
<feature type="compositionally biased region" description="Polar residues" evidence="7">
    <location>
        <begin position="11"/>
        <end position="21"/>
    </location>
</feature>
<evidence type="ECO:0000256" key="3">
    <source>
        <dbReference type="ARBA" id="ARBA00022692"/>
    </source>
</evidence>
<feature type="region of interest" description="Disordered" evidence="7">
    <location>
        <begin position="1"/>
        <end position="25"/>
    </location>
</feature>
<keyword evidence="11" id="KW-1185">Reference proteome</keyword>
<gene>
    <name evidence="10" type="ORF">EV386_3008</name>
</gene>
<feature type="transmembrane region" description="Helical" evidence="8">
    <location>
        <begin position="131"/>
        <end position="154"/>
    </location>
</feature>
<comment type="similarity">
    <text evidence="2">Belongs to the peptidase S54 family.</text>
</comment>
<feature type="transmembrane region" description="Helical" evidence="8">
    <location>
        <begin position="265"/>
        <end position="288"/>
    </location>
</feature>
<reference evidence="10 11" key="1">
    <citation type="submission" date="2019-02" db="EMBL/GenBank/DDBJ databases">
        <title>Sequencing the genomes of 1000 actinobacteria strains.</title>
        <authorList>
            <person name="Klenk H.-P."/>
        </authorList>
    </citation>
    <scope>NUCLEOTIDE SEQUENCE [LARGE SCALE GENOMIC DNA]</scope>
    <source>
        <strain evidence="10 11">DSM 16932</strain>
    </source>
</reference>